<accession>A0ABS8Y4X5</accession>
<feature type="non-terminal residue" evidence="2">
    <location>
        <position position="1"/>
    </location>
</feature>
<feature type="region of interest" description="Disordered" evidence="1">
    <location>
        <begin position="17"/>
        <end position="66"/>
    </location>
</feature>
<keyword evidence="3" id="KW-1185">Reference proteome</keyword>
<organism evidence="2 3">
    <name type="scientific">Datura stramonium</name>
    <name type="common">Jimsonweed</name>
    <name type="synonym">Common thornapple</name>
    <dbReference type="NCBI Taxonomy" id="4076"/>
    <lineage>
        <taxon>Eukaryota</taxon>
        <taxon>Viridiplantae</taxon>
        <taxon>Streptophyta</taxon>
        <taxon>Embryophyta</taxon>
        <taxon>Tracheophyta</taxon>
        <taxon>Spermatophyta</taxon>
        <taxon>Magnoliopsida</taxon>
        <taxon>eudicotyledons</taxon>
        <taxon>Gunneridae</taxon>
        <taxon>Pentapetalae</taxon>
        <taxon>asterids</taxon>
        <taxon>lamiids</taxon>
        <taxon>Solanales</taxon>
        <taxon>Solanaceae</taxon>
        <taxon>Solanoideae</taxon>
        <taxon>Datureae</taxon>
        <taxon>Datura</taxon>
    </lineage>
</organism>
<protein>
    <submittedName>
        <fullName evidence="2">Uncharacterized protein</fullName>
    </submittedName>
</protein>
<gene>
    <name evidence="2" type="ORF">HAX54_025898</name>
</gene>
<evidence type="ECO:0000313" key="3">
    <source>
        <dbReference type="Proteomes" id="UP000823775"/>
    </source>
</evidence>
<evidence type="ECO:0000313" key="2">
    <source>
        <dbReference type="EMBL" id="MCE5166760.1"/>
    </source>
</evidence>
<name>A0ABS8Y4X5_DATST</name>
<proteinExistence type="predicted"/>
<dbReference type="Proteomes" id="UP000823775">
    <property type="component" value="Unassembled WGS sequence"/>
</dbReference>
<reference evidence="2 3" key="1">
    <citation type="journal article" date="2021" name="BMC Genomics">
        <title>Datura genome reveals duplications of psychoactive alkaloid biosynthetic genes and high mutation rate following tissue culture.</title>
        <authorList>
            <person name="Rajewski A."/>
            <person name="Carter-House D."/>
            <person name="Stajich J."/>
            <person name="Litt A."/>
        </authorList>
    </citation>
    <scope>NUCLEOTIDE SEQUENCE [LARGE SCALE GENOMIC DNA]</scope>
    <source>
        <strain evidence="2">AR-01</strain>
    </source>
</reference>
<feature type="non-terminal residue" evidence="2">
    <location>
        <position position="85"/>
    </location>
</feature>
<evidence type="ECO:0000256" key="1">
    <source>
        <dbReference type="SAM" id="MobiDB-lite"/>
    </source>
</evidence>
<sequence length="85" mass="8892">DNDSLEGQQYRFTEYAVGGTQSGIRRPTGSVVQSFAPAGPSGPGEQLDRGQGRGEATTPDYAYPHPHIFALDSQGVIEPPAGSTS</sequence>
<comment type="caution">
    <text evidence="2">The sequence shown here is derived from an EMBL/GenBank/DDBJ whole genome shotgun (WGS) entry which is preliminary data.</text>
</comment>
<dbReference type="EMBL" id="JACEIK010031472">
    <property type="protein sequence ID" value="MCE5166760.1"/>
    <property type="molecule type" value="Genomic_DNA"/>
</dbReference>